<proteinExistence type="predicted"/>
<gene>
    <name evidence="2" type="ORF">MPSYJ_09210</name>
</gene>
<protein>
    <recommendedName>
        <fullName evidence="1">Mycothiol-dependent maleylpyruvate isomerase metal-binding domain-containing protein</fullName>
    </recommendedName>
</protein>
<dbReference type="GO" id="GO:0046872">
    <property type="term" value="F:metal ion binding"/>
    <property type="evidence" value="ECO:0007669"/>
    <property type="project" value="InterPro"/>
</dbReference>
<evidence type="ECO:0000313" key="3">
    <source>
        <dbReference type="Proteomes" id="UP000466514"/>
    </source>
</evidence>
<name>A0A7I7M623_9MYCO</name>
<dbReference type="EMBL" id="AP022574">
    <property type="protein sequence ID" value="BBX67460.1"/>
    <property type="molecule type" value="Genomic_DNA"/>
</dbReference>
<sequence>MPHLTARGRVEALRSVRALAVQVIDSLTPQEWASASAAEGWTVHDVVAHMSSTQRELFGPLMFMVARSNDIEALNETPVKARRRWPDARVAAEYRRWAPRGHRLLKLTQLPGLGSVPVPMAELGRFPVRVLPSAIAFDTHTHLYHDIAPVLARPLPPPDPSVIAATLEWMMLVAAAMGSDLPLPEGTAVRFAFTGPGGSEWTLRRTKGTVIAEPDPGCVVAGTLAGAAADFPAWCTHRKSWRDVELRLSGEEDLVTAVVDGLRVV</sequence>
<dbReference type="InterPro" id="IPR024344">
    <property type="entry name" value="MDMPI_metal-binding"/>
</dbReference>
<dbReference type="AlphaFoldDB" id="A0A7I7M623"/>
<accession>A0A7I7M623</accession>
<dbReference type="InterPro" id="IPR034660">
    <property type="entry name" value="DinB/YfiT-like"/>
</dbReference>
<evidence type="ECO:0000313" key="2">
    <source>
        <dbReference type="EMBL" id="BBX67460.1"/>
    </source>
</evidence>
<dbReference type="RefSeq" id="WP_163720597.1">
    <property type="nucleotide sequence ID" value="NZ_AP022574.1"/>
</dbReference>
<dbReference type="Proteomes" id="UP000466514">
    <property type="component" value="Chromosome"/>
</dbReference>
<reference evidence="2 3" key="1">
    <citation type="journal article" date="2019" name="Emerg. Microbes Infect.">
        <title>Comprehensive subspecies identification of 175 nontuberculous mycobacteria species based on 7547 genomic profiles.</title>
        <authorList>
            <person name="Matsumoto Y."/>
            <person name="Kinjo T."/>
            <person name="Motooka D."/>
            <person name="Nabeya D."/>
            <person name="Jung N."/>
            <person name="Uechi K."/>
            <person name="Horii T."/>
            <person name="Iida T."/>
            <person name="Fujita J."/>
            <person name="Nakamura S."/>
        </authorList>
    </citation>
    <scope>NUCLEOTIDE SEQUENCE [LARGE SCALE GENOMIC DNA]</scope>
    <source>
        <strain evidence="2 3">JCM 13323</strain>
    </source>
</reference>
<evidence type="ECO:0000259" key="1">
    <source>
        <dbReference type="Pfam" id="PF11716"/>
    </source>
</evidence>
<dbReference type="SUPFAM" id="SSF109854">
    <property type="entry name" value="DinB/YfiT-like putative metalloenzymes"/>
    <property type="match status" value="1"/>
</dbReference>
<dbReference type="Gene3D" id="1.20.120.450">
    <property type="entry name" value="dinb family like domain"/>
    <property type="match status" value="1"/>
</dbReference>
<dbReference type="KEGG" id="mpsc:MPSYJ_09210"/>
<feature type="domain" description="Mycothiol-dependent maleylpyruvate isomerase metal-binding" evidence="1">
    <location>
        <begin position="22"/>
        <end position="102"/>
    </location>
</feature>
<organism evidence="2 3">
    <name type="scientific">Mycolicibacterium psychrotolerans</name>
    <dbReference type="NCBI Taxonomy" id="216929"/>
    <lineage>
        <taxon>Bacteria</taxon>
        <taxon>Bacillati</taxon>
        <taxon>Actinomycetota</taxon>
        <taxon>Actinomycetes</taxon>
        <taxon>Mycobacteriales</taxon>
        <taxon>Mycobacteriaceae</taxon>
        <taxon>Mycolicibacterium</taxon>
    </lineage>
</organism>
<dbReference type="Pfam" id="PF11716">
    <property type="entry name" value="MDMPI_N"/>
    <property type="match status" value="1"/>
</dbReference>
<keyword evidence="3" id="KW-1185">Reference proteome</keyword>